<dbReference type="GO" id="GO:0016301">
    <property type="term" value="F:kinase activity"/>
    <property type="evidence" value="ECO:0007669"/>
    <property type="project" value="UniProtKB-KW"/>
</dbReference>
<keyword evidence="3" id="KW-0808">Transferase</keyword>
<name>A0AAD9QFP8_ACRCE</name>
<dbReference type="AlphaFoldDB" id="A0AAD9QFP8"/>
<proteinExistence type="predicted"/>
<dbReference type="Gene3D" id="3.10.20.90">
    <property type="entry name" value="Phosphatidylinositol 3-kinase Catalytic Subunit, Chain A, domain 1"/>
    <property type="match status" value="1"/>
</dbReference>
<sequence>MLSETAELRSSCIALDDDRESGYLSPGSDSSRSQGQQPLKTNNFPIPGHKVTKGLCILHTDVCEDKIIPIPRPVILSELLIKVKTAYGQELSMNYVGNEIANAIPIVNQSDLDKAIEILDRSQHLTRLRILLSLPNGVTENTSQHEMGMLPPSNPKIGSLFASKPFYVSKNDRMQDLARQILTKIKVQFT</sequence>
<evidence type="ECO:0000259" key="2">
    <source>
        <dbReference type="Pfam" id="PF00564"/>
    </source>
</evidence>
<protein>
    <submittedName>
        <fullName evidence="3">Mitogen-activated protein kinase kinase kinase 2</fullName>
    </submittedName>
</protein>
<evidence type="ECO:0000256" key="1">
    <source>
        <dbReference type="SAM" id="MobiDB-lite"/>
    </source>
</evidence>
<keyword evidence="3" id="KW-0418">Kinase</keyword>
<dbReference type="Proteomes" id="UP001249851">
    <property type="component" value="Unassembled WGS sequence"/>
</dbReference>
<feature type="domain" description="PB1" evidence="2">
    <location>
        <begin position="66"/>
        <end position="132"/>
    </location>
</feature>
<keyword evidence="4" id="KW-1185">Reference proteome</keyword>
<dbReference type="Pfam" id="PF00564">
    <property type="entry name" value="PB1"/>
    <property type="match status" value="1"/>
</dbReference>
<feature type="compositionally biased region" description="Polar residues" evidence="1">
    <location>
        <begin position="27"/>
        <end position="44"/>
    </location>
</feature>
<comment type="caution">
    <text evidence="3">The sequence shown here is derived from an EMBL/GenBank/DDBJ whole genome shotgun (WGS) entry which is preliminary data.</text>
</comment>
<evidence type="ECO:0000313" key="3">
    <source>
        <dbReference type="EMBL" id="KAK2560487.1"/>
    </source>
</evidence>
<dbReference type="InterPro" id="IPR000270">
    <property type="entry name" value="PB1_dom"/>
</dbReference>
<gene>
    <name evidence="3" type="ORF">P5673_016843</name>
</gene>
<evidence type="ECO:0000313" key="4">
    <source>
        <dbReference type="Proteomes" id="UP001249851"/>
    </source>
</evidence>
<reference evidence="3" key="1">
    <citation type="journal article" date="2023" name="G3 (Bethesda)">
        <title>Whole genome assembly and annotation of the endangered Caribbean coral Acropora cervicornis.</title>
        <authorList>
            <person name="Selwyn J.D."/>
            <person name="Vollmer S.V."/>
        </authorList>
    </citation>
    <scope>NUCLEOTIDE SEQUENCE</scope>
    <source>
        <strain evidence="3">K2</strain>
    </source>
</reference>
<dbReference type="EMBL" id="JARQWQ010000036">
    <property type="protein sequence ID" value="KAK2560487.1"/>
    <property type="molecule type" value="Genomic_DNA"/>
</dbReference>
<accession>A0AAD9QFP8</accession>
<organism evidence="3 4">
    <name type="scientific">Acropora cervicornis</name>
    <name type="common">Staghorn coral</name>
    <dbReference type="NCBI Taxonomy" id="6130"/>
    <lineage>
        <taxon>Eukaryota</taxon>
        <taxon>Metazoa</taxon>
        <taxon>Cnidaria</taxon>
        <taxon>Anthozoa</taxon>
        <taxon>Hexacorallia</taxon>
        <taxon>Scleractinia</taxon>
        <taxon>Astrocoeniina</taxon>
        <taxon>Acroporidae</taxon>
        <taxon>Acropora</taxon>
    </lineage>
</organism>
<dbReference type="SUPFAM" id="SSF54277">
    <property type="entry name" value="CAD &amp; PB1 domains"/>
    <property type="match status" value="1"/>
</dbReference>
<reference evidence="3" key="2">
    <citation type="journal article" date="2023" name="Science">
        <title>Genomic signatures of disease resistance in endangered staghorn corals.</title>
        <authorList>
            <person name="Vollmer S.V."/>
            <person name="Selwyn J.D."/>
            <person name="Despard B.A."/>
            <person name="Roesel C.L."/>
        </authorList>
    </citation>
    <scope>NUCLEOTIDE SEQUENCE</scope>
    <source>
        <strain evidence="3">K2</strain>
    </source>
</reference>
<feature type="region of interest" description="Disordered" evidence="1">
    <location>
        <begin position="18"/>
        <end position="46"/>
    </location>
</feature>